<sequence length="78" mass="8803">MMASRAEERADSLMSSAEQFMRSLICSKAFSPESLEERAASKARDAKPFASLLVEKCDKKVWSRDDMTVNDEDIEVEP</sequence>
<proteinExistence type="predicted"/>
<keyword evidence="2" id="KW-1185">Reference proteome</keyword>
<dbReference type="GeneID" id="64628090"/>
<reference evidence="1" key="1">
    <citation type="journal article" date="2020" name="New Phytol.">
        <title>Comparative genomics reveals dynamic genome evolution in host specialist ectomycorrhizal fungi.</title>
        <authorList>
            <person name="Lofgren L.A."/>
            <person name="Nguyen N.H."/>
            <person name="Vilgalys R."/>
            <person name="Ruytinx J."/>
            <person name="Liao H.L."/>
            <person name="Branco S."/>
            <person name="Kuo A."/>
            <person name="LaButti K."/>
            <person name="Lipzen A."/>
            <person name="Andreopoulos W."/>
            <person name="Pangilinan J."/>
            <person name="Riley R."/>
            <person name="Hundley H."/>
            <person name="Na H."/>
            <person name="Barry K."/>
            <person name="Grigoriev I.V."/>
            <person name="Stajich J.E."/>
            <person name="Kennedy P.G."/>
        </authorList>
    </citation>
    <scope>NUCLEOTIDE SEQUENCE</scope>
    <source>
        <strain evidence="1">MN1</strain>
    </source>
</reference>
<evidence type="ECO:0000313" key="1">
    <source>
        <dbReference type="EMBL" id="KAG1827564.1"/>
    </source>
</evidence>
<protein>
    <submittedName>
        <fullName evidence="1">Uncharacterized protein</fullName>
    </submittedName>
</protein>
<dbReference type="EMBL" id="JABBWG010000001">
    <property type="protein sequence ID" value="KAG1827564.1"/>
    <property type="molecule type" value="Genomic_DNA"/>
</dbReference>
<comment type="caution">
    <text evidence="1">The sequence shown here is derived from an EMBL/GenBank/DDBJ whole genome shotgun (WGS) entry which is preliminary data.</text>
</comment>
<dbReference type="AlphaFoldDB" id="A0A9P7JKT5"/>
<name>A0A9P7JKT5_9AGAM</name>
<organism evidence="1 2">
    <name type="scientific">Suillus subaureus</name>
    <dbReference type="NCBI Taxonomy" id="48587"/>
    <lineage>
        <taxon>Eukaryota</taxon>
        <taxon>Fungi</taxon>
        <taxon>Dikarya</taxon>
        <taxon>Basidiomycota</taxon>
        <taxon>Agaricomycotina</taxon>
        <taxon>Agaricomycetes</taxon>
        <taxon>Agaricomycetidae</taxon>
        <taxon>Boletales</taxon>
        <taxon>Suillineae</taxon>
        <taxon>Suillaceae</taxon>
        <taxon>Suillus</taxon>
    </lineage>
</organism>
<gene>
    <name evidence="1" type="ORF">BJ212DRAFT_1313078</name>
</gene>
<dbReference type="Proteomes" id="UP000807769">
    <property type="component" value="Unassembled WGS sequence"/>
</dbReference>
<evidence type="ECO:0000313" key="2">
    <source>
        <dbReference type="Proteomes" id="UP000807769"/>
    </source>
</evidence>
<accession>A0A9P7JKT5</accession>
<dbReference type="RefSeq" id="XP_041200411.1">
    <property type="nucleotide sequence ID" value="XM_041334073.1"/>
</dbReference>